<name>A0ABS9EP29_9BACT</name>
<keyword evidence="3 5" id="KW-0456">Lyase</keyword>
<dbReference type="GO" id="GO:0016829">
    <property type="term" value="F:lyase activity"/>
    <property type="evidence" value="ECO:0007669"/>
    <property type="project" value="UniProtKB-KW"/>
</dbReference>
<evidence type="ECO:0000256" key="1">
    <source>
        <dbReference type="ARBA" id="ARBA00009405"/>
    </source>
</evidence>
<proteinExistence type="inferred from homology"/>
<evidence type="ECO:0000259" key="4">
    <source>
        <dbReference type="PROSITE" id="PS50991"/>
    </source>
</evidence>
<dbReference type="InterPro" id="IPR013785">
    <property type="entry name" value="Aldolase_TIM"/>
</dbReference>
<dbReference type="SUPFAM" id="SSF51569">
    <property type="entry name" value="Aldolase"/>
    <property type="match status" value="1"/>
</dbReference>
<gene>
    <name evidence="5" type="ORF">L2W38_08955</name>
</gene>
<dbReference type="Pfam" id="PF00682">
    <property type="entry name" value="HMGL-like"/>
    <property type="match status" value="1"/>
</dbReference>
<dbReference type="PANTHER" id="PTHR42738:SF7">
    <property type="entry name" value="HYDROXYMETHYLGLUTARYL-COA LYASE"/>
    <property type="match status" value="1"/>
</dbReference>
<dbReference type="NCBIfam" id="NF004283">
    <property type="entry name" value="PRK05692.1"/>
    <property type="match status" value="1"/>
</dbReference>
<keyword evidence="2" id="KW-0479">Metal-binding</keyword>
<evidence type="ECO:0000256" key="2">
    <source>
        <dbReference type="ARBA" id="ARBA00022723"/>
    </source>
</evidence>
<comment type="similarity">
    <text evidence="1">Belongs to the HMG-CoA lyase family.</text>
</comment>
<organism evidence="5 6">
    <name type="scientific">Dethiosulfovibrio marinus</name>
    <dbReference type="NCBI Taxonomy" id="133532"/>
    <lineage>
        <taxon>Bacteria</taxon>
        <taxon>Thermotogati</taxon>
        <taxon>Synergistota</taxon>
        <taxon>Synergistia</taxon>
        <taxon>Synergistales</taxon>
        <taxon>Dethiosulfovibrionaceae</taxon>
        <taxon>Dethiosulfovibrio</taxon>
    </lineage>
</organism>
<dbReference type="Proteomes" id="UP001200430">
    <property type="component" value="Unassembled WGS sequence"/>
</dbReference>
<comment type="caution">
    <text evidence="5">The sequence shown here is derived from an EMBL/GenBank/DDBJ whole genome shotgun (WGS) entry which is preliminary data.</text>
</comment>
<protein>
    <submittedName>
        <fullName evidence="5">Hydroxymethylglutaryl-CoA lyase</fullName>
    </submittedName>
</protein>
<feature type="domain" description="Pyruvate carboxyltransferase" evidence="4">
    <location>
        <begin position="10"/>
        <end position="277"/>
    </location>
</feature>
<evidence type="ECO:0000256" key="3">
    <source>
        <dbReference type="ARBA" id="ARBA00023239"/>
    </source>
</evidence>
<keyword evidence="6" id="KW-1185">Reference proteome</keyword>
<accession>A0ABS9EP29</accession>
<evidence type="ECO:0000313" key="6">
    <source>
        <dbReference type="Proteomes" id="UP001200430"/>
    </source>
</evidence>
<dbReference type="PROSITE" id="PS50991">
    <property type="entry name" value="PYR_CT"/>
    <property type="match status" value="1"/>
</dbReference>
<dbReference type="CDD" id="cd07938">
    <property type="entry name" value="DRE_TIM_HMGL"/>
    <property type="match status" value="1"/>
</dbReference>
<dbReference type="RefSeq" id="WP_236099663.1">
    <property type="nucleotide sequence ID" value="NZ_JAKGUD010000009.1"/>
</dbReference>
<dbReference type="EMBL" id="JAKGUD010000009">
    <property type="protein sequence ID" value="MCF4142948.1"/>
    <property type="molecule type" value="Genomic_DNA"/>
</dbReference>
<dbReference type="Gene3D" id="3.20.20.70">
    <property type="entry name" value="Aldolase class I"/>
    <property type="match status" value="1"/>
</dbReference>
<dbReference type="PANTHER" id="PTHR42738">
    <property type="entry name" value="HYDROXYMETHYLGLUTARYL-COA LYASE"/>
    <property type="match status" value="1"/>
</dbReference>
<sequence length="308" mass="32972">MTRGSLPSRVEIREVCPRDGFQSVKEKIFTKDKIALIDAMAETGVSVMEVTSFVSPKAIPQMSDASEVMTHFNERWSGKVKSVVLVPNVKGAENALKVSPDSLNFVLSASASHNRANTRRTIEESLAELKEVKSLCGDVELGLSVATSFQCPFEGAISPDAVVNIVEKAMEIGVGTVTLADTIGTCDPVYLSSTLSQIKKVFGDYPFFLHLHDTHGMAMVNTMIAMEMGFYRFDSATGGLGGCPFAPGAAGNSATEDMVNFFDRVGVSSGVDLERVLAIADRMKTMGLPVNSHMSSYRAGCSSLSCEG</sequence>
<dbReference type="InterPro" id="IPR000891">
    <property type="entry name" value="PYR_CT"/>
</dbReference>
<reference evidence="5 6" key="1">
    <citation type="submission" date="2022-01" db="EMBL/GenBank/DDBJ databases">
        <title>Dethiosulfovibrio faecalis sp. nov., a novel proteolytic, non-sulfur-reducing bacterium isolated from a marine aquaculture solid waste bioreactor.</title>
        <authorList>
            <person name="Grabowski S."/>
            <person name="Apolinario E."/>
            <person name="Schneider N."/>
            <person name="Marshall C.W."/>
            <person name="Sowers K.R."/>
        </authorList>
    </citation>
    <scope>NUCLEOTIDE SEQUENCE [LARGE SCALE GENOMIC DNA]</scope>
    <source>
        <strain evidence="5 6">DSM 12537</strain>
    </source>
</reference>
<dbReference type="InterPro" id="IPR043594">
    <property type="entry name" value="HMGL"/>
</dbReference>
<evidence type="ECO:0000313" key="5">
    <source>
        <dbReference type="EMBL" id="MCF4142948.1"/>
    </source>
</evidence>